<dbReference type="InterPro" id="IPR006842">
    <property type="entry name" value="Transposase_31"/>
</dbReference>
<feature type="domain" description="Transposase (putative) YhgA-like" evidence="1">
    <location>
        <begin position="13"/>
        <end position="124"/>
    </location>
</feature>
<keyword evidence="3" id="KW-1185">Reference proteome</keyword>
<evidence type="ECO:0000313" key="2">
    <source>
        <dbReference type="EMBL" id="MFC3196496.1"/>
    </source>
</evidence>
<dbReference type="InterPro" id="IPR051699">
    <property type="entry name" value="Rpn/YhgA-like_nuclease"/>
</dbReference>
<organism evidence="2 3">
    <name type="scientific">Parapedobacter deserti</name>
    <dbReference type="NCBI Taxonomy" id="1912957"/>
    <lineage>
        <taxon>Bacteria</taxon>
        <taxon>Pseudomonadati</taxon>
        <taxon>Bacteroidota</taxon>
        <taxon>Sphingobacteriia</taxon>
        <taxon>Sphingobacteriales</taxon>
        <taxon>Sphingobacteriaceae</taxon>
        <taxon>Parapedobacter</taxon>
    </lineage>
</organism>
<protein>
    <submittedName>
        <fullName evidence="2">Rpn family recombination-promoting nuclease/putative transposase</fullName>
    </submittedName>
</protein>
<dbReference type="RefSeq" id="WP_379019264.1">
    <property type="nucleotide sequence ID" value="NZ_JBHRTA010000008.1"/>
</dbReference>
<proteinExistence type="predicted"/>
<evidence type="ECO:0000259" key="1">
    <source>
        <dbReference type="Pfam" id="PF04754"/>
    </source>
</evidence>
<gene>
    <name evidence="2" type="ORF">ACFOET_02595</name>
</gene>
<accession>A0ABV7JIC7</accession>
<dbReference type="Proteomes" id="UP001595526">
    <property type="component" value="Unassembled WGS sequence"/>
</dbReference>
<sequence length="246" mass="27985">MSMRKDGKGSVDISLLVEHKSRPDKYTPVQVGGYIFSGYQQQIEEGRKQLSPIIPILFYHGEEKWEYWTLDRLFADLESELLGFLPKFDYLYSNLRDASDEEIRALDNHFLVASLLSLKHAHDKAWLGSNFSLVMTIGLANVEGYLGQELVVYCLHQAELSPEEAKRLTKKLPKTIRRQVMSTYELLKAEGKAEGFELGAEQKSYEVVSNLLAAGKFTVAEIANFATVTEDFVEKVRADLDKKKKK</sequence>
<comment type="caution">
    <text evidence="2">The sequence shown here is derived from an EMBL/GenBank/DDBJ whole genome shotgun (WGS) entry which is preliminary data.</text>
</comment>
<name>A0ABV7JIC7_9SPHI</name>
<evidence type="ECO:0000313" key="3">
    <source>
        <dbReference type="Proteomes" id="UP001595526"/>
    </source>
</evidence>
<reference evidence="3" key="1">
    <citation type="journal article" date="2019" name="Int. J. Syst. Evol. Microbiol.">
        <title>The Global Catalogue of Microorganisms (GCM) 10K type strain sequencing project: providing services to taxonomists for standard genome sequencing and annotation.</title>
        <authorList>
            <consortium name="The Broad Institute Genomics Platform"/>
            <consortium name="The Broad Institute Genome Sequencing Center for Infectious Disease"/>
            <person name="Wu L."/>
            <person name="Ma J."/>
        </authorList>
    </citation>
    <scope>NUCLEOTIDE SEQUENCE [LARGE SCALE GENOMIC DNA]</scope>
    <source>
        <strain evidence="3">KCTC 52416</strain>
    </source>
</reference>
<dbReference type="PANTHER" id="PTHR34611:SF2">
    <property type="entry name" value="INACTIVE RECOMBINATION-PROMOTING NUCLEASE-LIKE PROTEIN RPNE-RELATED"/>
    <property type="match status" value="1"/>
</dbReference>
<dbReference type="PANTHER" id="PTHR34611">
    <property type="match status" value="1"/>
</dbReference>
<dbReference type="EMBL" id="JBHRTA010000008">
    <property type="protein sequence ID" value="MFC3196496.1"/>
    <property type="molecule type" value="Genomic_DNA"/>
</dbReference>
<dbReference type="Pfam" id="PF04754">
    <property type="entry name" value="Transposase_31"/>
    <property type="match status" value="1"/>
</dbReference>